<keyword evidence="1" id="KW-1133">Transmembrane helix</keyword>
<organism evidence="2 3">
    <name type="scientific">Micromonospora sediminimaris</name>
    <dbReference type="NCBI Taxonomy" id="547162"/>
    <lineage>
        <taxon>Bacteria</taxon>
        <taxon>Bacillati</taxon>
        <taxon>Actinomycetota</taxon>
        <taxon>Actinomycetes</taxon>
        <taxon>Micromonosporales</taxon>
        <taxon>Micromonosporaceae</taxon>
        <taxon>Micromonospora</taxon>
    </lineage>
</organism>
<dbReference type="Proteomes" id="UP000607311">
    <property type="component" value="Unassembled WGS sequence"/>
</dbReference>
<dbReference type="NCBIfam" id="NF038083">
    <property type="entry name" value="CU044_5270_fam"/>
    <property type="match status" value="1"/>
</dbReference>
<proteinExistence type="predicted"/>
<evidence type="ECO:0000313" key="2">
    <source>
        <dbReference type="EMBL" id="GIJ35091.1"/>
    </source>
</evidence>
<evidence type="ECO:0000313" key="3">
    <source>
        <dbReference type="Proteomes" id="UP000607311"/>
    </source>
</evidence>
<gene>
    <name evidence="2" type="ORF">Vse01_42390</name>
</gene>
<evidence type="ECO:0000256" key="1">
    <source>
        <dbReference type="SAM" id="Phobius"/>
    </source>
</evidence>
<dbReference type="EMBL" id="BOPD01000026">
    <property type="protein sequence ID" value="GIJ35091.1"/>
    <property type="molecule type" value="Genomic_DNA"/>
</dbReference>
<dbReference type="AlphaFoldDB" id="A0A9W5XL20"/>
<feature type="transmembrane region" description="Helical" evidence="1">
    <location>
        <begin position="57"/>
        <end position="76"/>
    </location>
</feature>
<name>A0A9W5XL20_9ACTN</name>
<accession>A0A9W5XL20</accession>
<keyword evidence="1" id="KW-0812">Transmembrane</keyword>
<keyword evidence="3" id="KW-1185">Reference proteome</keyword>
<comment type="caution">
    <text evidence="2">The sequence shown here is derived from an EMBL/GenBank/DDBJ whole genome shotgun (WGS) entry which is preliminary data.</text>
</comment>
<protein>
    <recommendedName>
        <fullName evidence="4">CU044_5270 family protein</fullName>
    </recommendedName>
</protein>
<evidence type="ECO:0008006" key="4">
    <source>
        <dbReference type="Google" id="ProtNLM"/>
    </source>
</evidence>
<keyword evidence="1" id="KW-0472">Membrane</keyword>
<dbReference type="InterPro" id="IPR047789">
    <property type="entry name" value="CU044_5270-like"/>
</dbReference>
<reference evidence="2" key="1">
    <citation type="submission" date="2021-01" db="EMBL/GenBank/DDBJ databases">
        <title>Whole genome shotgun sequence of Verrucosispora sediminis NBRC 107745.</title>
        <authorList>
            <person name="Komaki H."/>
            <person name="Tamura T."/>
        </authorList>
    </citation>
    <scope>NUCLEOTIDE SEQUENCE</scope>
    <source>
        <strain evidence="2">NBRC 107745</strain>
    </source>
</reference>
<sequence>MHEMKAVNEVRQLLGGLDPARHVRPADENSRVRDLGRILASDRVVGSVRLGHPRRRFVLAAAGAAVVAVAAGGVALEMFRQPQPAFAATPAILNYGPPVSEEPASARLRRLAALAAAQPAAQQPAGTVEYLESTNWFLNSSISGGRTTSAVVPQQWRSWRTDDDAGRMVKKELPPSFRTDADRREWWQRGGGRIDSSEEVRDFATGGFYSRFQGSVPTDAGVLRQWLTAGASAHEAPVQYLEDVAELAGVRLLNPAQRAAVLRLLSDLPGVTVSGSVTDRAGRPGEAFSIVSDAHGLPAQYTVIVDSGTGALLGYEEMLTTTAGKLNVTIPAVISYRSYLVAEYAAMPR</sequence>